<sequence length="276" mass="30832">MSSTRWCWPIMSVFCTIRSRPASATTVEARMLLTNLSRLDLLRLLPQGGEAAEIGVAEGVFSRHILRDAQPRRLHLIDPWEHQARDDYQTDRYGNVAAQEQESRFQQVSAAFAAETASGQVELIRAYSSDAAPRFSPGQLDWVYLDGLHSEAGVAADLRDYAPKVKPDGFLLGHDYTNHQPARQSGFGVVEAVNAFCEREGWHFLLLTMENFPTYVLVRDRQTVAAQTLVANVLFHGAWTVELGDYPRGWQYQHNAVVVAGKTVVYPTLTPTAART</sequence>
<keyword evidence="2" id="KW-1185">Reference proteome</keyword>
<proteinExistence type="predicted"/>
<dbReference type="Gene3D" id="3.40.50.150">
    <property type="entry name" value="Vaccinia Virus protein VP39"/>
    <property type="match status" value="1"/>
</dbReference>
<dbReference type="AlphaFoldDB" id="A0A254NKI3"/>
<dbReference type="InterPro" id="IPR029063">
    <property type="entry name" value="SAM-dependent_MTases_sf"/>
</dbReference>
<evidence type="ECO:0000313" key="2">
    <source>
        <dbReference type="Proteomes" id="UP000197446"/>
    </source>
</evidence>
<dbReference type="Pfam" id="PF13578">
    <property type="entry name" value="Methyltransf_24"/>
    <property type="match status" value="1"/>
</dbReference>
<protein>
    <recommendedName>
        <fullName evidence="3">Class I SAM-dependent methyltransferase</fullName>
    </recommendedName>
</protein>
<evidence type="ECO:0008006" key="3">
    <source>
        <dbReference type="Google" id="ProtNLM"/>
    </source>
</evidence>
<dbReference type="Proteomes" id="UP000197446">
    <property type="component" value="Unassembled WGS sequence"/>
</dbReference>
<reference evidence="1 2" key="1">
    <citation type="journal article" date="2007" name="Int. J. Syst. Evol. Microbiol.">
        <title>Description of Pelomonas aquatica sp. nov. and Pelomonas puraquae sp. nov., isolated from industrial and haemodialysis water.</title>
        <authorList>
            <person name="Gomila M."/>
            <person name="Bowien B."/>
            <person name="Falsen E."/>
            <person name="Moore E.R."/>
            <person name="Lalucat J."/>
        </authorList>
    </citation>
    <scope>NUCLEOTIDE SEQUENCE [LARGE SCALE GENOMIC DNA]</scope>
    <source>
        <strain evidence="1 2">CCUG 52769</strain>
    </source>
</reference>
<name>A0A254NKI3_9BURK</name>
<gene>
    <name evidence="1" type="ORF">CDO81_02060</name>
</gene>
<dbReference type="EMBL" id="NISI01000001">
    <property type="protein sequence ID" value="OWR05273.1"/>
    <property type="molecule type" value="Genomic_DNA"/>
</dbReference>
<organism evidence="1 2">
    <name type="scientific">Roseateles puraquae</name>
    <dbReference type="NCBI Taxonomy" id="431059"/>
    <lineage>
        <taxon>Bacteria</taxon>
        <taxon>Pseudomonadati</taxon>
        <taxon>Pseudomonadota</taxon>
        <taxon>Betaproteobacteria</taxon>
        <taxon>Burkholderiales</taxon>
        <taxon>Sphaerotilaceae</taxon>
        <taxon>Roseateles</taxon>
    </lineage>
</organism>
<dbReference type="SUPFAM" id="SSF53335">
    <property type="entry name" value="S-adenosyl-L-methionine-dependent methyltransferases"/>
    <property type="match status" value="1"/>
</dbReference>
<evidence type="ECO:0000313" key="1">
    <source>
        <dbReference type="EMBL" id="OWR05273.1"/>
    </source>
</evidence>
<comment type="caution">
    <text evidence="1">The sequence shown here is derived from an EMBL/GenBank/DDBJ whole genome shotgun (WGS) entry which is preliminary data.</text>
</comment>
<accession>A0A254NKI3</accession>